<feature type="chain" id="PRO_5015059902" evidence="2">
    <location>
        <begin position="25"/>
        <end position="926"/>
    </location>
</feature>
<feature type="domain" description="RhopH3 C-terminal" evidence="3">
    <location>
        <begin position="365"/>
        <end position="703"/>
    </location>
</feature>
<evidence type="ECO:0000313" key="7">
    <source>
        <dbReference type="Proteomes" id="UP000078555"/>
    </source>
</evidence>
<proteinExistence type="predicted"/>
<sequence length="926" mass="106302">MPTNFLVTFFVACLITFSSVQVAGLEPFSGFVNKKLRNLLQCNIIAYYHLREDGPDPGSFLDFVGEPEQFYWFIEHYLSVPFRLPNHLKHKDVHNFTPCLNRSWVSEFLKKYEDPDITALMAYLDKEQRAYFTYTFEKLEPVGKYTSFPIKEFHKYCILPPLIETNIKKKNTGKLLSFQLNKDEYKIYLGSVGTPISALKNVFLNMPDGKRKEDLKIIIDNQDGNSIFVNCPIYYLNLHYKKECGSQPNILKCLDTYIRNSCLKTGYSAESASLCEHLGFLFDALSDEYSQNFAKFLSNDDLHLVKPQSVWGVPLFSTYKPKDYEDAQGNLPTNVFKVLNKKNRLFLSFFDQIPKSPYYVEENKRLLQLSEYASSIFDKLHRFFYIFKKHGSSINPVSVKELSHNIIDFKFKKSSNSIQCENVKNSLNLNLDVELVKGIAAEKICKVIEKYVLTTQPKEQTLKGRFKLQLDDVHKGFRTQCILLSTHVEAFNIVRQLLNLESVLSLTRYTSLYLHKFFKSITSLKGNFLYDHPNAIKYARSCGRAVLHVPAVLYRRNIYLAETFLSLYLGLSNLVSSNPTSPFFEYAIIEFLVTYFNKGSEKFILYFISIISVLQINSYYYEQLYCHHQDKFEALRSKIIHPSIVSTIIENVKVLISSPRYSKMKSLFTKFDTEDIFDKRKVFELVYNFDTYMNSSDAQERAKLQEISDDAIDLETTNDGIGYRKADVFFETNQQDSYDPTEDDSEEGANKKEQENASKFAHMVPDDENLSINDKNKELELELYKYIGSLDEKGLEPGTFKDEPYPPEAEPTKSTIQPVRPVSPSDEKNSDNAELKLELKKKKGKSPPAKLRKGVDFYESTPSLDQFGGEDISSTERPGTSSEGPYSFPPSRDSPRSPPSHNSPRSPGSHASQGSFSDDDGTSSEM</sequence>
<gene>
    <name evidence="4" type="ORF">POVWA1_016380</name>
    <name evidence="5" type="ORF">POVWA2_026170</name>
</gene>
<protein>
    <submittedName>
        <fullName evidence="5">High molecular weight rhoptry protein 3, putative (RhopH3)</fullName>
    </submittedName>
</protein>
<evidence type="ECO:0000313" key="6">
    <source>
        <dbReference type="Proteomes" id="UP000078550"/>
    </source>
</evidence>
<feature type="compositionally biased region" description="Acidic residues" evidence="1">
    <location>
        <begin position="917"/>
        <end position="926"/>
    </location>
</feature>
<evidence type="ECO:0000313" key="5">
    <source>
        <dbReference type="EMBL" id="SBT35684.1"/>
    </source>
</evidence>
<reference evidence="5" key="2">
    <citation type="submission" date="2016-05" db="EMBL/GenBank/DDBJ databases">
        <authorList>
            <person name="Lavstsen T."/>
            <person name="Jespersen J.S."/>
        </authorList>
    </citation>
    <scope>NUCLEOTIDE SEQUENCE [LARGE SCALE GENOMIC DNA]</scope>
</reference>
<feature type="compositionally biased region" description="Low complexity" evidence="1">
    <location>
        <begin position="899"/>
        <end position="909"/>
    </location>
</feature>
<evidence type="ECO:0000256" key="2">
    <source>
        <dbReference type="SAM" id="SignalP"/>
    </source>
</evidence>
<name>A0A1A8YW60_PLAOA</name>
<organism evidence="5 6">
    <name type="scientific">Plasmodium ovale wallikeri</name>
    <dbReference type="NCBI Taxonomy" id="864142"/>
    <lineage>
        <taxon>Eukaryota</taxon>
        <taxon>Sar</taxon>
        <taxon>Alveolata</taxon>
        <taxon>Apicomplexa</taxon>
        <taxon>Aconoidasida</taxon>
        <taxon>Haemosporida</taxon>
        <taxon>Plasmodiidae</taxon>
        <taxon>Plasmodium</taxon>
        <taxon>Plasmodium (Plasmodium)</taxon>
    </lineage>
</organism>
<dbReference type="InterPro" id="IPR054451">
    <property type="entry name" value="RhopH3_C"/>
</dbReference>
<feature type="compositionally biased region" description="Basic and acidic residues" evidence="1">
    <location>
        <begin position="792"/>
        <end position="804"/>
    </location>
</feature>
<feature type="compositionally biased region" description="Basic and acidic residues" evidence="1">
    <location>
        <begin position="825"/>
        <end position="838"/>
    </location>
</feature>
<dbReference type="Proteomes" id="UP000078555">
    <property type="component" value="Unassembled WGS sequence"/>
</dbReference>
<evidence type="ECO:0000313" key="4">
    <source>
        <dbReference type="EMBL" id="SBT33276.1"/>
    </source>
</evidence>
<dbReference type="AlphaFoldDB" id="A0A1A8YW60"/>
<evidence type="ECO:0000259" key="3">
    <source>
        <dbReference type="Pfam" id="PF22808"/>
    </source>
</evidence>
<dbReference type="Proteomes" id="UP000078550">
    <property type="component" value="Unassembled WGS sequence"/>
</dbReference>
<keyword evidence="2" id="KW-0732">Signal</keyword>
<feature type="region of interest" description="Disordered" evidence="1">
    <location>
        <begin position="792"/>
        <end position="926"/>
    </location>
</feature>
<evidence type="ECO:0000256" key="1">
    <source>
        <dbReference type="SAM" id="MobiDB-lite"/>
    </source>
</evidence>
<dbReference type="Pfam" id="PF22808">
    <property type="entry name" value="RhopH3_C"/>
    <property type="match status" value="1"/>
</dbReference>
<keyword evidence="7" id="KW-1185">Reference proteome</keyword>
<dbReference type="EMBL" id="FLRE01000105">
    <property type="protein sequence ID" value="SBT35684.1"/>
    <property type="molecule type" value="Genomic_DNA"/>
</dbReference>
<accession>A0A1A8YW60</accession>
<dbReference type="EMBL" id="FLRD01000052">
    <property type="protein sequence ID" value="SBT33276.1"/>
    <property type="molecule type" value="Genomic_DNA"/>
</dbReference>
<feature type="region of interest" description="Disordered" evidence="1">
    <location>
        <begin position="732"/>
        <end position="773"/>
    </location>
</feature>
<reference evidence="6 7" key="1">
    <citation type="submission" date="2016-05" db="EMBL/GenBank/DDBJ databases">
        <authorList>
            <person name="Naeem Raeece"/>
        </authorList>
    </citation>
    <scope>NUCLEOTIDE SEQUENCE [LARGE SCALE GENOMIC DNA]</scope>
</reference>
<feature type="signal peptide" evidence="2">
    <location>
        <begin position="1"/>
        <end position="24"/>
    </location>
</feature>
<feature type="compositionally biased region" description="Polar residues" evidence="1">
    <location>
        <begin position="875"/>
        <end position="884"/>
    </location>
</feature>